<dbReference type="EMBL" id="UZAF01018747">
    <property type="protein sequence ID" value="VDO54600.1"/>
    <property type="molecule type" value="Genomic_DNA"/>
</dbReference>
<evidence type="ECO:0000313" key="4">
    <source>
        <dbReference type="WBParaSite" id="HPLM_0001490601-mRNA-1"/>
    </source>
</evidence>
<dbReference type="AlphaFoldDB" id="A0A0N4WTI8"/>
<name>A0A0N4WTI8_HAEPC</name>
<accession>A0A0N4WTI8</accession>
<keyword evidence="3" id="KW-1185">Reference proteome</keyword>
<evidence type="ECO:0000313" key="2">
    <source>
        <dbReference type="EMBL" id="VDO54600.1"/>
    </source>
</evidence>
<evidence type="ECO:0000313" key="3">
    <source>
        <dbReference type="Proteomes" id="UP000268014"/>
    </source>
</evidence>
<keyword evidence="1" id="KW-1133">Transmembrane helix</keyword>
<reference evidence="4" key="1">
    <citation type="submission" date="2017-02" db="UniProtKB">
        <authorList>
            <consortium name="WormBaseParasite"/>
        </authorList>
    </citation>
    <scope>IDENTIFICATION</scope>
</reference>
<organism evidence="4">
    <name type="scientific">Haemonchus placei</name>
    <name type="common">Barber's pole worm</name>
    <dbReference type="NCBI Taxonomy" id="6290"/>
    <lineage>
        <taxon>Eukaryota</taxon>
        <taxon>Metazoa</taxon>
        <taxon>Ecdysozoa</taxon>
        <taxon>Nematoda</taxon>
        <taxon>Chromadorea</taxon>
        <taxon>Rhabditida</taxon>
        <taxon>Rhabditina</taxon>
        <taxon>Rhabditomorpha</taxon>
        <taxon>Strongyloidea</taxon>
        <taxon>Trichostrongylidae</taxon>
        <taxon>Haemonchus</taxon>
    </lineage>
</organism>
<feature type="transmembrane region" description="Helical" evidence="1">
    <location>
        <begin position="73"/>
        <end position="94"/>
    </location>
</feature>
<evidence type="ECO:0000256" key="1">
    <source>
        <dbReference type="SAM" id="Phobius"/>
    </source>
</evidence>
<proteinExistence type="predicted"/>
<protein>
    <submittedName>
        <fullName evidence="4">Transmembrane protein</fullName>
    </submittedName>
</protein>
<dbReference type="WBParaSite" id="HPLM_0001490601-mRNA-1">
    <property type="protein sequence ID" value="HPLM_0001490601-mRNA-1"/>
    <property type="gene ID" value="HPLM_0001490601"/>
</dbReference>
<keyword evidence="1" id="KW-0812">Transmembrane</keyword>
<dbReference type="Proteomes" id="UP000268014">
    <property type="component" value="Unassembled WGS sequence"/>
</dbReference>
<sequence>MPHKHGWLRPVNKLYPLEISAKNDKVPPNSPQADHNVRELQMNEGNKPRLAKIKAKEAIQKLSRINDDSNGSLPPVLCLHINVAVVIMIAALFLGPSVNALPNISCEGNGLHVKPPNGTFQLCLRSTCCISRIA</sequence>
<gene>
    <name evidence="2" type="ORF">HPLM_LOCUS14898</name>
</gene>
<keyword evidence="1" id="KW-0472">Membrane</keyword>
<reference evidence="2 3" key="2">
    <citation type="submission" date="2018-11" db="EMBL/GenBank/DDBJ databases">
        <authorList>
            <consortium name="Pathogen Informatics"/>
        </authorList>
    </citation>
    <scope>NUCLEOTIDE SEQUENCE [LARGE SCALE GENOMIC DNA]</scope>
    <source>
        <strain evidence="2 3">MHpl1</strain>
    </source>
</reference>